<evidence type="ECO:0000313" key="3">
    <source>
        <dbReference type="Proteomes" id="UP000714380"/>
    </source>
</evidence>
<dbReference type="InterPro" id="IPR029062">
    <property type="entry name" value="Class_I_gatase-like"/>
</dbReference>
<comment type="caution">
    <text evidence="2">The sequence shown here is derived from an EMBL/GenBank/DDBJ whole genome shotgun (WGS) entry which is preliminary data.</text>
</comment>
<dbReference type="Gene3D" id="3.40.50.880">
    <property type="match status" value="1"/>
</dbReference>
<keyword evidence="3" id="KW-1185">Reference proteome</keyword>
<dbReference type="RefSeq" id="WP_225677105.1">
    <property type="nucleotide sequence ID" value="NZ_JAEDAH010000104.1"/>
</dbReference>
<dbReference type="SUPFAM" id="SSF52317">
    <property type="entry name" value="Class I glutamine amidotransferase-like"/>
    <property type="match status" value="1"/>
</dbReference>
<dbReference type="Proteomes" id="UP000714380">
    <property type="component" value="Unassembled WGS sequence"/>
</dbReference>
<dbReference type="NCBIfam" id="TIGR01383">
    <property type="entry name" value="not_thiJ"/>
    <property type="match status" value="1"/>
</dbReference>
<dbReference type="PANTHER" id="PTHR48094:SF12">
    <property type="entry name" value="PARKINSON DISEASE PROTEIN 7 HOMOLOG"/>
    <property type="match status" value="1"/>
</dbReference>
<organism evidence="2 3">
    <name type="scientific">Thalassolituus marinus</name>
    <dbReference type="NCBI Taxonomy" id="671053"/>
    <lineage>
        <taxon>Bacteria</taxon>
        <taxon>Pseudomonadati</taxon>
        <taxon>Pseudomonadota</taxon>
        <taxon>Gammaproteobacteria</taxon>
        <taxon>Oceanospirillales</taxon>
        <taxon>Oceanospirillaceae</taxon>
        <taxon>Thalassolituus</taxon>
    </lineage>
</organism>
<feature type="domain" description="DJ-1/PfpI" evidence="1">
    <location>
        <begin position="3"/>
        <end position="166"/>
    </location>
</feature>
<dbReference type="InterPro" id="IPR050325">
    <property type="entry name" value="Prot/Nucl_acid_deglycase"/>
</dbReference>
<dbReference type="Pfam" id="PF01965">
    <property type="entry name" value="DJ-1_PfpI"/>
    <property type="match status" value="1"/>
</dbReference>
<evidence type="ECO:0000259" key="1">
    <source>
        <dbReference type="Pfam" id="PF01965"/>
    </source>
</evidence>
<gene>
    <name evidence="2" type="ORF">I9W95_17020</name>
</gene>
<proteinExistence type="predicted"/>
<sequence length="186" mass="19336">MAKALVAIADGSEDIETVTIVDTLRRGGVDVTLASVMPTAQVTCAHGTRIVADALIDECTGESWDAVISPGGMPGSEHIAASETFTRLLKQQQEKDGVIAAICAAPAIVLAKHDLLDGKQATCYPGFEAELLESAGFCMTQDVIVDGQVITSRGPATALRFALVLVGKLMGPETARKVGQGMLANI</sequence>
<dbReference type="InterPro" id="IPR002818">
    <property type="entry name" value="DJ-1/PfpI"/>
</dbReference>
<dbReference type="EMBL" id="JAEDAH010000104">
    <property type="protein sequence ID" value="MCA6065300.1"/>
    <property type="molecule type" value="Genomic_DNA"/>
</dbReference>
<protein>
    <submittedName>
        <fullName evidence="2">DJ-1/PfpI family protein</fullName>
    </submittedName>
</protein>
<reference evidence="2 3" key="1">
    <citation type="submission" date="2020-12" db="EMBL/GenBank/DDBJ databases">
        <title>Novel Thalassolituus-related marine hydrocarbonoclastic bacteria mediated algae-derived hydrocarbons mineralization in twilight zone of the northern South China Sea.</title>
        <authorList>
            <person name="Dong C."/>
        </authorList>
    </citation>
    <scope>NUCLEOTIDE SEQUENCE [LARGE SCALE GENOMIC DNA]</scope>
    <source>
        <strain evidence="2 3">IMCC1826</strain>
    </source>
</reference>
<dbReference type="CDD" id="cd03135">
    <property type="entry name" value="GATase1_DJ-1"/>
    <property type="match status" value="1"/>
</dbReference>
<evidence type="ECO:0000313" key="2">
    <source>
        <dbReference type="EMBL" id="MCA6065300.1"/>
    </source>
</evidence>
<name>A0ABS7ZY50_9GAMM</name>
<accession>A0ABS7ZY50</accession>
<dbReference type="PANTHER" id="PTHR48094">
    <property type="entry name" value="PROTEIN/NUCLEIC ACID DEGLYCASE DJ-1-RELATED"/>
    <property type="match status" value="1"/>
</dbReference>
<dbReference type="InterPro" id="IPR006287">
    <property type="entry name" value="DJ-1"/>
</dbReference>